<feature type="transmembrane region" description="Helical" evidence="5">
    <location>
        <begin position="145"/>
        <end position="163"/>
    </location>
</feature>
<gene>
    <name evidence="7" type="ORF">ACFQKE_08200</name>
</gene>
<comment type="subcellular location">
    <subcellularLocation>
        <location evidence="1">Membrane</location>
    </subcellularLocation>
</comment>
<dbReference type="GeneID" id="96953624"/>
<comment type="caution">
    <text evidence="7">The sequence shown here is derived from an EMBL/GenBank/DDBJ whole genome shotgun (WGS) entry which is preliminary data.</text>
</comment>
<protein>
    <submittedName>
        <fullName evidence="7">Mechanosensitive ion channel domain-containing protein</fullName>
    </submittedName>
</protein>
<sequence length="260" mass="27739">MQVGPVREALAAVPVRLWLAAATLALGVALGWLTRVITRRLLRRAGVPGAIEGTTFERTAREFGSSTVAILAAIAGYFVFGIAVFAAVAVAEIEYVAQFWNAVAGFLPQLFFAVIVLIVGVVLGDKVELLVSERFRGVKLPQINVLPLVAKYSVFYLAVLIALGQVGVATAALIVLLAAYVFALVFLGGLAFRQLLSAGAVGAYLLLHQPYTIGDEIRVGEIHGIVQEVDLFVTHVEADGEEYVLPNDKVFSDGFALSRA</sequence>
<proteinExistence type="predicted"/>
<dbReference type="InterPro" id="IPR023408">
    <property type="entry name" value="MscS_beta-dom_sf"/>
</dbReference>
<dbReference type="InterPro" id="IPR045275">
    <property type="entry name" value="MscS_archaea/bacteria_type"/>
</dbReference>
<dbReference type="RefSeq" id="WP_379703492.1">
    <property type="nucleotide sequence ID" value="NZ_JBHTAT010000001.1"/>
</dbReference>
<dbReference type="InterPro" id="IPR010920">
    <property type="entry name" value="LSM_dom_sf"/>
</dbReference>
<dbReference type="InterPro" id="IPR006685">
    <property type="entry name" value="MscS_channel_2nd"/>
</dbReference>
<evidence type="ECO:0000313" key="8">
    <source>
        <dbReference type="Proteomes" id="UP001596434"/>
    </source>
</evidence>
<dbReference type="PANTHER" id="PTHR30221">
    <property type="entry name" value="SMALL-CONDUCTANCE MECHANOSENSITIVE CHANNEL"/>
    <property type="match status" value="1"/>
</dbReference>
<evidence type="ECO:0000256" key="5">
    <source>
        <dbReference type="SAM" id="Phobius"/>
    </source>
</evidence>
<keyword evidence="3 5" id="KW-1133">Transmembrane helix</keyword>
<feature type="transmembrane region" description="Helical" evidence="5">
    <location>
        <begin position="103"/>
        <end position="124"/>
    </location>
</feature>
<dbReference type="Pfam" id="PF05552">
    <property type="entry name" value="MS_channel_1st_1"/>
    <property type="match status" value="1"/>
</dbReference>
<dbReference type="InterPro" id="IPR008910">
    <property type="entry name" value="MSC_TM_helix"/>
</dbReference>
<keyword evidence="4 5" id="KW-0472">Membrane</keyword>
<dbReference type="Gene3D" id="1.10.287.1260">
    <property type="match status" value="1"/>
</dbReference>
<dbReference type="Proteomes" id="UP001596434">
    <property type="component" value="Unassembled WGS sequence"/>
</dbReference>
<feature type="transmembrane region" description="Helical" evidence="5">
    <location>
        <begin position="15"/>
        <end position="34"/>
    </location>
</feature>
<evidence type="ECO:0000256" key="3">
    <source>
        <dbReference type="ARBA" id="ARBA00022989"/>
    </source>
</evidence>
<keyword evidence="2 5" id="KW-0812">Transmembrane</keyword>
<feature type="transmembrane region" description="Helical" evidence="5">
    <location>
        <begin position="68"/>
        <end position="91"/>
    </location>
</feature>
<evidence type="ECO:0000259" key="6">
    <source>
        <dbReference type="Pfam" id="PF00924"/>
    </source>
</evidence>
<keyword evidence="8" id="KW-1185">Reference proteome</keyword>
<dbReference type="AlphaFoldDB" id="A0ABD5ZXW0"/>
<evidence type="ECO:0000256" key="4">
    <source>
        <dbReference type="ARBA" id="ARBA00023136"/>
    </source>
</evidence>
<feature type="transmembrane region" description="Helical" evidence="5">
    <location>
        <begin position="169"/>
        <end position="192"/>
    </location>
</feature>
<dbReference type="EMBL" id="JBHTAT010000001">
    <property type="protein sequence ID" value="MFC7255272.1"/>
    <property type="molecule type" value="Genomic_DNA"/>
</dbReference>
<evidence type="ECO:0000256" key="1">
    <source>
        <dbReference type="ARBA" id="ARBA00004370"/>
    </source>
</evidence>
<dbReference type="GO" id="GO:0016020">
    <property type="term" value="C:membrane"/>
    <property type="evidence" value="ECO:0007669"/>
    <property type="project" value="UniProtKB-SubCell"/>
</dbReference>
<evidence type="ECO:0000256" key="2">
    <source>
        <dbReference type="ARBA" id="ARBA00022692"/>
    </source>
</evidence>
<dbReference type="PANTHER" id="PTHR30221:SF20">
    <property type="entry name" value="SMALL-CONDUCTANCE MECHANOSENSITIVE CHANNEL"/>
    <property type="match status" value="1"/>
</dbReference>
<dbReference type="Pfam" id="PF00924">
    <property type="entry name" value="MS_channel_2nd"/>
    <property type="match status" value="1"/>
</dbReference>
<name>A0ABD5ZXW0_9EURY</name>
<accession>A0ABD5ZXW0</accession>
<reference evidence="7 8" key="1">
    <citation type="journal article" date="2019" name="Int. J. Syst. Evol. Microbiol.">
        <title>The Global Catalogue of Microorganisms (GCM) 10K type strain sequencing project: providing services to taxonomists for standard genome sequencing and annotation.</title>
        <authorList>
            <consortium name="The Broad Institute Genomics Platform"/>
            <consortium name="The Broad Institute Genome Sequencing Center for Infectious Disease"/>
            <person name="Wu L."/>
            <person name="Ma J."/>
        </authorList>
    </citation>
    <scope>NUCLEOTIDE SEQUENCE [LARGE SCALE GENOMIC DNA]</scope>
    <source>
        <strain evidence="7 8">GX21</strain>
    </source>
</reference>
<feature type="domain" description="Mechanosensitive ion channel MscS" evidence="6">
    <location>
        <begin position="202"/>
        <end position="253"/>
    </location>
</feature>
<dbReference type="SUPFAM" id="SSF50182">
    <property type="entry name" value="Sm-like ribonucleoproteins"/>
    <property type="match status" value="1"/>
</dbReference>
<evidence type="ECO:0000313" key="7">
    <source>
        <dbReference type="EMBL" id="MFC7255272.1"/>
    </source>
</evidence>
<organism evidence="7 8">
    <name type="scientific">Haloplanus litoreus</name>
    <dbReference type="NCBI Taxonomy" id="767515"/>
    <lineage>
        <taxon>Archaea</taxon>
        <taxon>Methanobacteriati</taxon>
        <taxon>Methanobacteriota</taxon>
        <taxon>Stenosarchaea group</taxon>
        <taxon>Halobacteria</taxon>
        <taxon>Halobacteriales</taxon>
        <taxon>Haloferacaceae</taxon>
        <taxon>Haloplanus</taxon>
    </lineage>
</organism>
<dbReference type="Gene3D" id="2.30.30.60">
    <property type="match status" value="1"/>
</dbReference>